<evidence type="ECO:0000256" key="6">
    <source>
        <dbReference type="ARBA" id="ARBA00022807"/>
    </source>
</evidence>
<evidence type="ECO:0000256" key="5">
    <source>
        <dbReference type="ARBA" id="ARBA00022801"/>
    </source>
</evidence>
<reference evidence="11" key="2">
    <citation type="submission" date="2024-04" db="EMBL/GenBank/DDBJ databases">
        <authorList>
            <person name="Chen Y."/>
            <person name="Shah S."/>
            <person name="Dougan E. K."/>
            <person name="Thang M."/>
            <person name="Chan C."/>
        </authorList>
    </citation>
    <scope>NUCLEOTIDE SEQUENCE [LARGE SCALE GENOMIC DNA]</scope>
</reference>
<dbReference type="GO" id="GO:0071947">
    <property type="term" value="P:protein deubiquitination involved in ubiquitin-dependent protein catabolic process"/>
    <property type="evidence" value="ECO:0007669"/>
    <property type="project" value="TreeGrafter"/>
</dbReference>
<dbReference type="EMBL" id="CAMXCT010000859">
    <property type="protein sequence ID" value="CAI3984092.1"/>
    <property type="molecule type" value="Genomic_DNA"/>
</dbReference>
<gene>
    <name evidence="10" type="ORF">C1SCF055_LOCUS11646</name>
</gene>
<keyword evidence="5 12" id="KW-0378">Hydrolase</keyword>
<comment type="catalytic activity">
    <reaction evidence="1">
        <text>Thiol-dependent hydrolysis of ester, thioester, amide, peptide and isopeptide bonds formed by the C-terminal Gly of ubiquitin (a 76-residue protein attached to proteins as an intracellular targeting signal).</text>
        <dbReference type="EC" id="3.4.19.12"/>
    </reaction>
</comment>
<dbReference type="GO" id="GO:0004843">
    <property type="term" value="F:cysteine-type deubiquitinase activity"/>
    <property type="evidence" value="ECO:0007669"/>
    <property type="project" value="UniProtKB-EC"/>
</dbReference>
<evidence type="ECO:0000259" key="8">
    <source>
        <dbReference type="Pfam" id="PF12340"/>
    </source>
</evidence>
<evidence type="ECO:0000256" key="3">
    <source>
        <dbReference type="ARBA" id="ARBA00022670"/>
    </source>
</evidence>
<accession>A0A9P1C260</accession>
<dbReference type="GO" id="GO:0005737">
    <property type="term" value="C:cytoplasm"/>
    <property type="evidence" value="ECO:0007669"/>
    <property type="project" value="TreeGrafter"/>
</dbReference>
<dbReference type="InterPro" id="IPR022105">
    <property type="entry name" value="DUF3645"/>
</dbReference>
<keyword evidence="3" id="KW-0645">Protease</keyword>
<evidence type="ECO:0000313" key="10">
    <source>
        <dbReference type="EMBL" id="CAI3984092.1"/>
    </source>
</evidence>
<dbReference type="EMBL" id="CAMXCT020000859">
    <property type="protein sequence ID" value="CAL1137467.1"/>
    <property type="molecule type" value="Genomic_DNA"/>
</dbReference>
<organism evidence="10">
    <name type="scientific">Cladocopium goreaui</name>
    <dbReference type="NCBI Taxonomy" id="2562237"/>
    <lineage>
        <taxon>Eukaryota</taxon>
        <taxon>Sar</taxon>
        <taxon>Alveolata</taxon>
        <taxon>Dinophyceae</taxon>
        <taxon>Suessiales</taxon>
        <taxon>Symbiodiniaceae</taxon>
        <taxon>Cladocopium</taxon>
    </lineage>
</organism>
<evidence type="ECO:0000256" key="7">
    <source>
        <dbReference type="SAM" id="MobiDB-lite"/>
    </source>
</evidence>
<evidence type="ECO:0000256" key="4">
    <source>
        <dbReference type="ARBA" id="ARBA00022786"/>
    </source>
</evidence>
<evidence type="ECO:0000313" key="12">
    <source>
        <dbReference type="EMBL" id="CAL4771404.1"/>
    </source>
</evidence>
<dbReference type="EC" id="3.4.19.12" evidence="2"/>
<dbReference type="Pfam" id="PF12359">
    <property type="entry name" value="DUF3645"/>
    <property type="match status" value="1"/>
</dbReference>
<dbReference type="AlphaFoldDB" id="A0A9P1C260"/>
<dbReference type="InterPro" id="IPR022099">
    <property type="entry name" value="DUF3638"/>
</dbReference>
<sequence length="1154" mass="130092">MFEVKASWSCHQVALSERLGRIVSHGDVLLTTPGDVKSLELRFLEQLDLANDRQARRNTTQMRRECVQMGRALELMKKGVCMIDEVDLVLHPLRSELNFPIGPKNLIEHAPDRWRVVLHLLDGFFSVEKGRVPPHLKDSLRAKEILHTLGEMIHNGADSRYLQRNPHLILLNEEFYHHEVKPIMCDWLMLWHLGPKWRLVNWVGWMIPIWHDDPGARVVMCGGSWIRRVDIEILDPRSARFVGRAFEQAGNREDRGLTEDEVRAYLLHRVTPQRLELEASMEVWQGLVARAGGGSAVARSNCAWIMDVLNGAIGARCGPGRLELPRPDGAGVVGSKFEPVARSDYFATRVEPLSAGNVRLVLEETEEGASMRGERVEKLPAKDAKSMNLSWDWLQVYLPFSLQKIDRVTFGIMSSEQVAAALAEQPLMPLTRAKLAIPFVGKDVPSQSSEFAHPDVVIGLTTLAYRYEGLRREDFDEVLGMLCDRLEGESGAVLERPTSMLWKNWVEESGADFCVKQAMLSLPFRAELDEQTSSQVLGLEEGGKTQKPDRLRPRVLPLHLLERRNEANMAQLFQLLSKLPSAVHFYLEQSVFPQFMRFQDEKLSASGQDLGGSILFGQRIGFSGTPSDLMPRELGQCDYEPGSEGEMVSTMTDTKVVTFEAIEPGWNVELLLDSIIEASHQNRCNALIDTGALITGLTNQEVAEYLLGFGPRSESAGPGGSSPSARSAPSLPDTVDGVVFLDDDGGKKILLRATREVTKLADSGVPAQKRFAFYDQVHTTGMDIQHKLDAVAALTLGKDMCWRDYVQGAYRMRGIGRGQRICLYVIPEVVELISRDLALAGIEQKLQGPGGSWTSCERGRLLAVAAWLLVNSIRTERIQFAMLQLQNLGNVWRRNAFKTVMSAFEMVTSEGLKEAVQVFKEPIAFTLPSGVPKARGVHEVVQDRVEEMAALIAGEEDEEAVAEVKKNVLELSALADEKEGEAGLETEQQREQEQERQQEQEQEEEKEQEIEIEKFVDLMHCRDDEEPESWPLISLASEEKAKQFYEAQRFKLWKRRPLENLPGEARISTNWFNPQWSGFRRVKNVFVQMEWVPDFGKAVRCKEPLQLDTVEELEMHKKLRTAWDLLMRGEGIELPREAQLEVLHRSEPLGLSHG</sequence>
<protein>
    <recommendedName>
        <fullName evidence="2">ubiquitinyl hydrolase 1</fullName>
        <ecNumber evidence="2">3.4.19.12</ecNumber>
    </recommendedName>
</protein>
<dbReference type="InterPro" id="IPR051346">
    <property type="entry name" value="OTU_Deubiquitinase"/>
</dbReference>
<feature type="compositionally biased region" description="Basic and acidic residues" evidence="7">
    <location>
        <begin position="976"/>
        <end position="999"/>
    </location>
</feature>
<dbReference type="PANTHER" id="PTHR13367">
    <property type="entry name" value="UBIQUITIN THIOESTERASE"/>
    <property type="match status" value="1"/>
</dbReference>
<keyword evidence="6" id="KW-0788">Thiol protease</keyword>
<proteinExistence type="predicted"/>
<dbReference type="OrthoDB" id="428980at2759"/>
<evidence type="ECO:0000256" key="2">
    <source>
        <dbReference type="ARBA" id="ARBA00012759"/>
    </source>
</evidence>
<dbReference type="Proteomes" id="UP001152797">
    <property type="component" value="Unassembled WGS sequence"/>
</dbReference>
<comment type="caution">
    <text evidence="10">The sequence shown here is derived from an EMBL/GenBank/DDBJ whole genome shotgun (WGS) entry which is preliminary data.</text>
</comment>
<dbReference type="PANTHER" id="PTHR13367:SF28">
    <property type="entry name" value="UBIQUITIN THIOESTERASE ZRANB1"/>
    <property type="match status" value="1"/>
</dbReference>
<dbReference type="EMBL" id="CAMXCT030000859">
    <property type="protein sequence ID" value="CAL4771404.1"/>
    <property type="molecule type" value="Genomic_DNA"/>
</dbReference>
<evidence type="ECO:0000313" key="13">
    <source>
        <dbReference type="Proteomes" id="UP001152797"/>
    </source>
</evidence>
<reference evidence="10" key="1">
    <citation type="submission" date="2022-10" db="EMBL/GenBank/DDBJ databases">
        <authorList>
            <person name="Chen Y."/>
            <person name="Dougan E. K."/>
            <person name="Chan C."/>
            <person name="Rhodes N."/>
            <person name="Thang M."/>
        </authorList>
    </citation>
    <scope>NUCLEOTIDE SEQUENCE</scope>
</reference>
<feature type="domain" description="DUF3645" evidence="9">
    <location>
        <begin position="430"/>
        <end position="461"/>
    </location>
</feature>
<feature type="domain" description="DUF3638" evidence="8">
    <location>
        <begin position="17"/>
        <end position="122"/>
    </location>
</feature>
<evidence type="ECO:0000256" key="1">
    <source>
        <dbReference type="ARBA" id="ARBA00000707"/>
    </source>
</evidence>
<name>A0A9P1C260_9DINO</name>
<dbReference type="GO" id="GO:0070530">
    <property type="term" value="F:K63-linked polyubiquitin modification-dependent protein binding"/>
    <property type="evidence" value="ECO:0007669"/>
    <property type="project" value="TreeGrafter"/>
</dbReference>
<keyword evidence="13" id="KW-1185">Reference proteome</keyword>
<keyword evidence="4" id="KW-0833">Ubl conjugation pathway</keyword>
<evidence type="ECO:0000259" key="9">
    <source>
        <dbReference type="Pfam" id="PF12359"/>
    </source>
</evidence>
<evidence type="ECO:0000313" key="11">
    <source>
        <dbReference type="EMBL" id="CAL1137467.1"/>
    </source>
</evidence>
<dbReference type="GO" id="GO:0005634">
    <property type="term" value="C:nucleus"/>
    <property type="evidence" value="ECO:0007669"/>
    <property type="project" value="TreeGrafter"/>
</dbReference>
<feature type="region of interest" description="Disordered" evidence="7">
    <location>
        <begin position="976"/>
        <end position="1009"/>
    </location>
</feature>
<dbReference type="Pfam" id="PF12340">
    <property type="entry name" value="DUF3638"/>
    <property type="match status" value="1"/>
</dbReference>